<comment type="caution">
    <text evidence="1">The sequence shown here is derived from an EMBL/GenBank/DDBJ whole genome shotgun (WGS) entry which is preliminary data.</text>
</comment>
<gene>
    <name evidence="1" type="ORF">F0254_09080</name>
</gene>
<dbReference type="InterPro" id="IPR000182">
    <property type="entry name" value="GNAT_dom"/>
</dbReference>
<dbReference type="InterPro" id="IPR016181">
    <property type="entry name" value="Acyl_CoA_acyltransferase"/>
</dbReference>
<dbReference type="PROSITE" id="PS51186">
    <property type="entry name" value="GNAT"/>
    <property type="match status" value="1"/>
</dbReference>
<proteinExistence type="predicted"/>
<name>A0A0P7E262_VIBAL</name>
<dbReference type="STRING" id="663.BAU10_19965"/>
<dbReference type="EMBL" id="VTYF01000003">
    <property type="protein sequence ID" value="NOI09019.1"/>
    <property type="molecule type" value="Genomic_DNA"/>
</dbReference>
<dbReference type="eggNOG" id="COG1670">
    <property type="taxonomic scope" value="Bacteria"/>
</dbReference>
<dbReference type="PANTHER" id="PTHR43792:SF1">
    <property type="entry name" value="N-ACETYLTRANSFERASE DOMAIN-CONTAINING PROTEIN"/>
    <property type="match status" value="1"/>
</dbReference>
<dbReference type="Proteomes" id="UP000532247">
    <property type="component" value="Unassembled WGS sequence"/>
</dbReference>
<accession>A0A0P7E262</accession>
<evidence type="ECO:0000313" key="2">
    <source>
        <dbReference type="Proteomes" id="UP000532247"/>
    </source>
</evidence>
<dbReference type="PANTHER" id="PTHR43792">
    <property type="entry name" value="GNAT FAMILY, PUTATIVE (AFU_ORTHOLOGUE AFUA_3G00765)-RELATED-RELATED"/>
    <property type="match status" value="1"/>
</dbReference>
<reference evidence="1 2" key="1">
    <citation type="submission" date="2019-09" db="EMBL/GenBank/DDBJ databases">
        <title>Draft genome sequencing and comparative genomics of hatchery-associated Vibrios.</title>
        <authorList>
            <person name="Kehlet-Delgado H."/>
            <person name="Mueller R.S."/>
        </authorList>
    </citation>
    <scope>NUCLEOTIDE SEQUENCE [LARGE SCALE GENOMIC DNA]</scope>
    <source>
        <strain evidence="1 2">081416A</strain>
    </source>
</reference>
<dbReference type="OrthoDB" id="9798081at2"/>
<sequence length="169" mass="19667">MKTLYTERLILRLVSVDDAPFILELYNHPDFYRFVGDKQIRTEYEAARYIKENMLRMQQIKGVSLLVVEKKEDGQPIGICGLVKRDTLQYYDLGYGFLPSAYGFGYGTESATAVLEYAREEMKLDNLVAITNNDNIRSISLLKKLGFEFERVEQQYDNGRTLELYTMML</sequence>
<dbReference type="AlphaFoldDB" id="A0A0P7E262"/>
<dbReference type="SUPFAM" id="SSF55729">
    <property type="entry name" value="Acyl-CoA N-acyltransferases (Nat)"/>
    <property type="match status" value="1"/>
</dbReference>
<dbReference type="Pfam" id="PF13302">
    <property type="entry name" value="Acetyltransf_3"/>
    <property type="match status" value="1"/>
</dbReference>
<dbReference type="Gene3D" id="3.40.630.30">
    <property type="match status" value="1"/>
</dbReference>
<dbReference type="GO" id="GO:0016747">
    <property type="term" value="F:acyltransferase activity, transferring groups other than amino-acyl groups"/>
    <property type="evidence" value="ECO:0007669"/>
    <property type="project" value="InterPro"/>
</dbReference>
<protein>
    <submittedName>
        <fullName evidence="1">GNAT family N-acetyltransferase</fullName>
    </submittedName>
</protein>
<dbReference type="InterPro" id="IPR051531">
    <property type="entry name" value="N-acetyltransferase"/>
</dbReference>
<organism evidence="1 2">
    <name type="scientific">Vibrio alginolyticus</name>
    <dbReference type="NCBI Taxonomy" id="663"/>
    <lineage>
        <taxon>Bacteria</taxon>
        <taxon>Pseudomonadati</taxon>
        <taxon>Pseudomonadota</taxon>
        <taxon>Gammaproteobacteria</taxon>
        <taxon>Vibrionales</taxon>
        <taxon>Vibrionaceae</taxon>
        <taxon>Vibrio</taxon>
    </lineage>
</organism>
<dbReference type="RefSeq" id="WP_054579612.1">
    <property type="nucleotide sequence ID" value="NZ_CAJDZJ010000004.1"/>
</dbReference>
<evidence type="ECO:0000313" key="1">
    <source>
        <dbReference type="EMBL" id="NOI09019.1"/>
    </source>
</evidence>
<keyword evidence="1" id="KW-0808">Transferase</keyword>